<reference evidence="4 5" key="1">
    <citation type="submission" date="2019-11" db="EMBL/GenBank/DDBJ databases">
        <title>Draft genome of Amycolatopsis RM579.</title>
        <authorList>
            <person name="Duangmal K."/>
            <person name="Mingma R."/>
        </authorList>
    </citation>
    <scope>NUCLEOTIDE SEQUENCE [LARGE SCALE GENOMIC DNA]</scope>
    <source>
        <strain evidence="4 5">RM579</strain>
    </source>
</reference>
<keyword evidence="5" id="KW-1185">Reference proteome</keyword>
<dbReference type="GO" id="GO:0016787">
    <property type="term" value="F:hydrolase activity"/>
    <property type="evidence" value="ECO:0007669"/>
    <property type="project" value="UniProtKB-KW"/>
</dbReference>
<gene>
    <name evidence="4" type="ORF">GKO32_24120</name>
</gene>
<dbReference type="Proteomes" id="UP000440096">
    <property type="component" value="Unassembled WGS sequence"/>
</dbReference>
<dbReference type="PANTHER" id="PTHR43808">
    <property type="entry name" value="ACETYLORNITHINE DEACETYLASE"/>
    <property type="match status" value="1"/>
</dbReference>
<evidence type="ECO:0000313" key="4">
    <source>
        <dbReference type="EMBL" id="MTD57037.1"/>
    </source>
</evidence>
<dbReference type="EMBL" id="WMBA01000042">
    <property type="protein sequence ID" value="MTD57037.1"/>
    <property type="molecule type" value="Genomic_DNA"/>
</dbReference>
<dbReference type="Gene3D" id="3.30.70.360">
    <property type="match status" value="1"/>
</dbReference>
<organism evidence="4 5">
    <name type="scientific">Amycolatopsis pithecellobii</name>
    <dbReference type="NCBI Taxonomy" id="664692"/>
    <lineage>
        <taxon>Bacteria</taxon>
        <taxon>Bacillati</taxon>
        <taxon>Actinomycetota</taxon>
        <taxon>Actinomycetes</taxon>
        <taxon>Pseudonocardiales</taxon>
        <taxon>Pseudonocardiaceae</taxon>
        <taxon>Amycolatopsis</taxon>
    </lineage>
</organism>
<dbReference type="AlphaFoldDB" id="A0A6N7YVD3"/>
<feature type="domain" description="Peptidase M20 dimerisation" evidence="3">
    <location>
        <begin position="192"/>
        <end position="294"/>
    </location>
</feature>
<keyword evidence="2 4" id="KW-0378">Hydrolase</keyword>
<evidence type="ECO:0000259" key="3">
    <source>
        <dbReference type="Pfam" id="PF07687"/>
    </source>
</evidence>
<dbReference type="Gene3D" id="3.40.630.10">
    <property type="entry name" value="Zn peptidases"/>
    <property type="match status" value="1"/>
</dbReference>
<dbReference type="GO" id="GO:0046872">
    <property type="term" value="F:metal ion binding"/>
    <property type="evidence" value="ECO:0007669"/>
    <property type="project" value="UniProtKB-KW"/>
</dbReference>
<dbReference type="Pfam" id="PF07687">
    <property type="entry name" value="M20_dimer"/>
    <property type="match status" value="1"/>
</dbReference>
<dbReference type="SUPFAM" id="SSF53187">
    <property type="entry name" value="Zn-dependent exopeptidases"/>
    <property type="match status" value="1"/>
</dbReference>
<name>A0A6N7YVD3_9PSEU</name>
<dbReference type="RefSeq" id="WP_154759175.1">
    <property type="nucleotide sequence ID" value="NZ_WMBA01000042.1"/>
</dbReference>
<sequence>MTGPKRTDELADAAAAWLARLIRIPSVNPTNAGPRSGEPGEAALSAALGGWLEDLGASWVEVADTPEPGRPNVYAFFEGSTDAWIAQDTHLDTVAVEHMTGDPFSGELRDGRVWGRGAVDTKGALASMLAVLERFQADGVRPTANLLVVGTVGEEAAGLLGACAFRDWLTAKGVVLAELLVSEPTSCAPVFGHKGGLGLHFTVHGKAGHSSRPEQASNAIYGAARLVALLEAEHDRLQAGPATTEVGKGSVAVTMIDGGHSRNIIPDTCTVYAGRRLVPGEEPGEVAKELTNRLLPRVSMPVTVEQSLGWRAVYRPPDSPLCTSIAKWSGHAPDISTLGTNAFVYGDIAEQLVVFGPGAVEQAHAAEEWCEVTELGLAARVYDSWLRRPR</sequence>
<evidence type="ECO:0000256" key="1">
    <source>
        <dbReference type="ARBA" id="ARBA00022723"/>
    </source>
</evidence>
<evidence type="ECO:0000313" key="5">
    <source>
        <dbReference type="Proteomes" id="UP000440096"/>
    </source>
</evidence>
<dbReference type="InterPro" id="IPR036264">
    <property type="entry name" value="Bact_exopeptidase_dim_dom"/>
</dbReference>
<comment type="caution">
    <text evidence="4">The sequence shown here is derived from an EMBL/GenBank/DDBJ whole genome shotgun (WGS) entry which is preliminary data.</text>
</comment>
<dbReference type="InterPro" id="IPR002933">
    <property type="entry name" value="Peptidase_M20"/>
</dbReference>
<protein>
    <submittedName>
        <fullName evidence="4">M20/M25/M40 family metallo-hydrolase</fullName>
    </submittedName>
</protein>
<dbReference type="SUPFAM" id="SSF55031">
    <property type="entry name" value="Bacterial exopeptidase dimerisation domain"/>
    <property type="match status" value="1"/>
</dbReference>
<proteinExistence type="predicted"/>
<accession>A0A6N7YVD3</accession>
<keyword evidence="1" id="KW-0479">Metal-binding</keyword>
<dbReference type="Pfam" id="PF01546">
    <property type="entry name" value="Peptidase_M20"/>
    <property type="match status" value="1"/>
</dbReference>
<evidence type="ECO:0000256" key="2">
    <source>
        <dbReference type="ARBA" id="ARBA00022801"/>
    </source>
</evidence>
<dbReference type="InterPro" id="IPR050072">
    <property type="entry name" value="Peptidase_M20A"/>
</dbReference>
<dbReference type="OrthoDB" id="7055905at2"/>
<dbReference type="InterPro" id="IPR011650">
    <property type="entry name" value="Peptidase_M20_dimer"/>
</dbReference>